<feature type="signal peptide" evidence="11">
    <location>
        <begin position="1"/>
        <end position="24"/>
    </location>
</feature>
<name>A0AB34JZY6_PRYPA</name>
<gene>
    <name evidence="12" type="ORF">AB1Y20_008930</name>
</gene>
<keyword evidence="5 10" id="KW-0812">Transmembrane</keyword>
<comment type="pathway">
    <text evidence="2">Glycolipid biosynthesis; glycosylphosphatidylinositol-anchor biosynthesis.</text>
</comment>
<comment type="similarity">
    <text evidence="3">Belongs to the PIGU family.</text>
</comment>
<comment type="subcellular location">
    <subcellularLocation>
        <location evidence="1">Endoplasmic reticulum membrane</location>
        <topology evidence="1">Multi-pass membrane protein</topology>
    </subcellularLocation>
</comment>
<comment type="caution">
    <text evidence="12">The sequence shown here is derived from an EMBL/GenBank/DDBJ whole genome shotgun (WGS) entry which is preliminary data.</text>
</comment>
<evidence type="ECO:0000256" key="2">
    <source>
        <dbReference type="ARBA" id="ARBA00004687"/>
    </source>
</evidence>
<keyword evidence="11" id="KW-0732">Signal</keyword>
<keyword evidence="7 10" id="KW-1133">Transmembrane helix</keyword>
<accession>A0AB34JZY6</accession>
<dbReference type="GO" id="GO:0042765">
    <property type="term" value="C:GPI-anchor transamidase complex"/>
    <property type="evidence" value="ECO:0007669"/>
    <property type="project" value="InterPro"/>
</dbReference>
<dbReference type="Pfam" id="PF06728">
    <property type="entry name" value="PIG-U"/>
    <property type="match status" value="2"/>
</dbReference>
<feature type="chain" id="PRO_5044263685" description="Mannosyltransferase" evidence="11">
    <location>
        <begin position="25"/>
        <end position="637"/>
    </location>
</feature>
<feature type="region of interest" description="Disordered" evidence="9">
    <location>
        <begin position="319"/>
        <end position="366"/>
    </location>
</feature>
<protein>
    <recommendedName>
        <fullName evidence="14">Mannosyltransferase</fullName>
    </recommendedName>
</protein>
<feature type="compositionally biased region" description="Basic and acidic residues" evidence="9">
    <location>
        <begin position="334"/>
        <end position="358"/>
    </location>
</feature>
<feature type="transmembrane region" description="Helical" evidence="10">
    <location>
        <begin position="149"/>
        <end position="172"/>
    </location>
</feature>
<feature type="region of interest" description="Disordered" evidence="9">
    <location>
        <begin position="196"/>
        <end position="305"/>
    </location>
</feature>
<evidence type="ECO:0000256" key="9">
    <source>
        <dbReference type="SAM" id="MobiDB-lite"/>
    </source>
</evidence>
<keyword evidence="4" id="KW-0337">GPI-anchor biosynthesis</keyword>
<feature type="transmembrane region" description="Helical" evidence="10">
    <location>
        <begin position="376"/>
        <end position="402"/>
    </location>
</feature>
<evidence type="ECO:0008006" key="14">
    <source>
        <dbReference type="Google" id="ProtNLM"/>
    </source>
</evidence>
<dbReference type="GO" id="GO:0006506">
    <property type="term" value="P:GPI anchor biosynthetic process"/>
    <property type="evidence" value="ECO:0007669"/>
    <property type="project" value="UniProtKB-KW"/>
</dbReference>
<evidence type="ECO:0000256" key="1">
    <source>
        <dbReference type="ARBA" id="ARBA00004477"/>
    </source>
</evidence>
<feature type="transmembrane region" description="Helical" evidence="10">
    <location>
        <begin position="513"/>
        <end position="533"/>
    </location>
</feature>
<feature type="region of interest" description="Disordered" evidence="9">
    <location>
        <begin position="591"/>
        <end position="637"/>
    </location>
</feature>
<feature type="transmembrane region" description="Helical" evidence="10">
    <location>
        <begin position="545"/>
        <end position="571"/>
    </location>
</feature>
<keyword evidence="6" id="KW-0256">Endoplasmic reticulum</keyword>
<dbReference type="InterPro" id="IPR009600">
    <property type="entry name" value="PIG-U"/>
</dbReference>
<evidence type="ECO:0000256" key="10">
    <source>
        <dbReference type="SAM" id="Phobius"/>
    </source>
</evidence>
<dbReference type="EMBL" id="JBGBPQ010000002">
    <property type="protein sequence ID" value="KAL1527541.1"/>
    <property type="molecule type" value="Genomic_DNA"/>
</dbReference>
<keyword evidence="13" id="KW-1185">Reference proteome</keyword>
<dbReference type="AlphaFoldDB" id="A0AB34JZY6"/>
<dbReference type="Gene3D" id="2.160.20.80">
    <property type="entry name" value="E3 ubiquitin-protein ligase SopA"/>
    <property type="match status" value="1"/>
</dbReference>
<evidence type="ECO:0000256" key="6">
    <source>
        <dbReference type="ARBA" id="ARBA00022824"/>
    </source>
</evidence>
<evidence type="ECO:0000256" key="4">
    <source>
        <dbReference type="ARBA" id="ARBA00022502"/>
    </source>
</evidence>
<evidence type="ECO:0000256" key="3">
    <source>
        <dbReference type="ARBA" id="ARBA00010026"/>
    </source>
</evidence>
<organism evidence="12 13">
    <name type="scientific">Prymnesium parvum</name>
    <name type="common">Toxic golden alga</name>
    <dbReference type="NCBI Taxonomy" id="97485"/>
    <lineage>
        <taxon>Eukaryota</taxon>
        <taxon>Haptista</taxon>
        <taxon>Haptophyta</taxon>
        <taxon>Prymnesiophyceae</taxon>
        <taxon>Prymnesiales</taxon>
        <taxon>Prymnesiaceae</taxon>
        <taxon>Prymnesium</taxon>
    </lineage>
</organism>
<dbReference type="GO" id="GO:0016255">
    <property type="term" value="P:attachment of GPI anchor to protein"/>
    <property type="evidence" value="ECO:0007669"/>
    <property type="project" value="InterPro"/>
</dbReference>
<evidence type="ECO:0000256" key="5">
    <source>
        <dbReference type="ARBA" id="ARBA00022692"/>
    </source>
</evidence>
<sequence length="637" mass="67165">MCRLRLLLTASLALRALLYHLGIGARFADDPLLVSPFTSSSAFDEGRRLATLGASPYASPLCRLPPLLLLLPPASAAARLAALLLLDAATSCLLVRLAPARAKQGALLHAFSPPLALATAAIDAAAIAHAALLAALWCASRGRVVAAAASLGLAAYLCADFLWLAPIAAALLSSAHLSSPHLSSAHLSSPHLSSPHLSSAHLSSPHLSSAHLSSPHLSSPHLSSPHLSSPHLSSPHLSSPHLSSAHLSSPHLSSPHLSSAHLSSPHLSSPHLSSPHLSSPHLSSPHLSSPHLSSPHLSSPHLSSPHALSYPHLSYPHLSSPDALSTPHLSSPRGEQRERDFPASRRRGSDSRASEQRQRHSPASPLAARPSLRVTAAFVCALLVSLGALLGLSARALGSWRLAAAPLRSWAAADALHVNVGLWWYLLCELFSPLRPQFVAAFHLLPRLWLVPLAIRMASPTAPQRLQLAAAAVSVAGVVATKPYAVLPDVAFSASLLASQVDYALLRRARPAVLMLAFAGFLFFNLAGHALLHAWSSSRSLNANFYYGATMVLGASQLAVVYEITAAILIVQSDEDRSRAAAVLQRAWQHRTSRSHPQAQRQVAQAISSHEPLEPAEPGIRRRRPDSSGAIPAAAST</sequence>
<evidence type="ECO:0000256" key="7">
    <source>
        <dbReference type="ARBA" id="ARBA00022989"/>
    </source>
</evidence>
<evidence type="ECO:0000313" key="12">
    <source>
        <dbReference type="EMBL" id="KAL1527541.1"/>
    </source>
</evidence>
<reference evidence="12 13" key="1">
    <citation type="journal article" date="2024" name="Science">
        <title>Giant polyketide synthase enzymes in the biosynthesis of giant marine polyether toxins.</title>
        <authorList>
            <person name="Fallon T.R."/>
            <person name="Shende V.V."/>
            <person name="Wierzbicki I.H."/>
            <person name="Pendleton A.L."/>
            <person name="Watervoot N.F."/>
            <person name="Auber R.P."/>
            <person name="Gonzalez D.J."/>
            <person name="Wisecaver J.H."/>
            <person name="Moore B.S."/>
        </authorList>
    </citation>
    <scope>NUCLEOTIDE SEQUENCE [LARGE SCALE GENOMIC DNA]</scope>
    <source>
        <strain evidence="12 13">12B1</strain>
    </source>
</reference>
<evidence type="ECO:0000256" key="11">
    <source>
        <dbReference type="SAM" id="SignalP"/>
    </source>
</evidence>
<feature type="transmembrane region" description="Helical" evidence="10">
    <location>
        <begin position="115"/>
        <end position="137"/>
    </location>
</feature>
<dbReference type="SUPFAM" id="SSF141571">
    <property type="entry name" value="Pentapeptide repeat-like"/>
    <property type="match status" value="1"/>
</dbReference>
<evidence type="ECO:0000256" key="8">
    <source>
        <dbReference type="ARBA" id="ARBA00023136"/>
    </source>
</evidence>
<feature type="compositionally biased region" description="Polar residues" evidence="9">
    <location>
        <begin position="595"/>
        <end position="608"/>
    </location>
</feature>
<keyword evidence="8 10" id="KW-0472">Membrane</keyword>
<dbReference type="PANTHER" id="PTHR13121:SF0">
    <property type="entry name" value="PHOSPHATIDYLINOSITOL GLYCAN ANCHOR BIOSYNTHESIS CLASS U PROTEIN"/>
    <property type="match status" value="1"/>
</dbReference>
<dbReference type="Proteomes" id="UP001515480">
    <property type="component" value="Unassembled WGS sequence"/>
</dbReference>
<evidence type="ECO:0000313" key="13">
    <source>
        <dbReference type="Proteomes" id="UP001515480"/>
    </source>
</evidence>
<proteinExistence type="inferred from homology"/>
<dbReference type="PANTHER" id="PTHR13121">
    <property type="entry name" value="GPI TRANSAMIDASE COMPONENT PIG-U"/>
    <property type="match status" value="1"/>
</dbReference>